<dbReference type="SUPFAM" id="SSF52096">
    <property type="entry name" value="ClpP/crotonase"/>
    <property type="match status" value="1"/>
</dbReference>
<gene>
    <name evidence="1" type="ORF">AMORRO_LOCUS9329</name>
</gene>
<evidence type="ECO:0000313" key="1">
    <source>
        <dbReference type="EMBL" id="CAG8636533.1"/>
    </source>
</evidence>
<dbReference type="PANTHER" id="PTHR37049:SF4">
    <property type="entry name" value="RHODANESE DOMAIN-CONTAINING PROTEIN"/>
    <property type="match status" value="1"/>
</dbReference>
<dbReference type="AlphaFoldDB" id="A0A9N9DIE9"/>
<dbReference type="InterPro" id="IPR052766">
    <property type="entry name" value="S41A_metabolite_peptidase"/>
</dbReference>
<comment type="caution">
    <text evidence="1">The sequence shown here is derived from an EMBL/GenBank/DDBJ whole genome shotgun (WGS) entry which is preliminary data.</text>
</comment>
<name>A0A9N9DIE9_9GLOM</name>
<dbReference type="Proteomes" id="UP000789342">
    <property type="component" value="Unassembled WGS sequence"/>
</dbReference>
<feature type="non-terminal residue" evidence="1">
    <location>
        <position position="620"/>
    </location>
</feature>
<dbReference type="Gene3D" id="3.90.226.10">
    <property type="entry name" value="2-enoyl-CoA Hydratase, Chain A, domain 1"/>
    <property type="match status" value="1"/>
</dbReference>
<accession>A0A9N9DIE9</accession>
<evidence type="ECO:0000313" key="2">
    <source>
        <dbReference type="Proteomes" id="UP000789342"/>
    </source>
</evidence>
<dbReference type="OrthoDB" id="27214at2759"/>
<organism evidence="1 2">
    <name type="scientific">Acaulospora morrowiae</name>
    <dbReference type="NCBI Taxonomy" id="94023"/>
    <lineage>
        <taxon>Eukaryota</taxon>
        <taxon>Fungi</taxon>
        <taxon>Fungi incertae sedis</taxon>
        <taxon>Mucoromycota</taxon>
        <taxon>Glomeromycotina</taxon>
        <taxon>Glomeromycetes</taxon>
        <taxon>Diversisporales</taxon>
        <taxon>Acaulosporaceae</taxon>
        <taxon>Acaulospora</taxon>
    </lineage>
</organism>
<reference evidence="1" key="1">
    <citation type="submission" date="2021-06" db="EMBL/GenBank/DDBJ databases">
        <authorList>
            <person name="Kallberg Y."/>
            <person name="Tangrot J."/>
            <person name="Rosling A."/>
        </authorList>
    </citation>
    <scope>NUCLEOTIDE SEQUENCE</scope>
    <source>
        <strain evidence="1">CL551</strain>
    </source>
</reference>
<dbReference type="EMBL" id="CAJVPV010008944">
    <property type="protein sequence ID" value="CAG8636533.1"/>
    <property type="molecule type" value="Genomic_DNA"/>
</dbReference>
<keyword evidence="2" id="KW-1185">Reference proteome</keyword>
<proteinExistence type="predicted"/>
<dbReference type="InterPro" id="IPR029045">
    <property type="entry name" value="ClpP/crotonase-like_dom_sf"/>
</dbReference>
<protein>
    <submittedName>
        <fullName evidence="1">17344_t:CDS:1</fullName>
    </submittedName>
</protein>
<dbReference type="PANTHER" id="PTHR37049">
    <property type="entry name" value="PEPTIDASE S41 FAMILY PROTEIN"/>
    <property type="match status" value="1"/>
</dbReference>
<sequence length="620" mass="69848">VFFITTISVTNSLPSGIFKRSDDACANIKQAYLDVLNTTKNPDIKYTDVKNCFESFSYNYTRASELIEIFKGLYGNFYVFLNQAKEPPQPGLDYKPLDLLKEFDLLLEKDYKSDFEFMNAIMDILYDLKDAHVSFDPLCYSAFNYDQEIYLYSVVKSDGTQTIQVYEYAPDPSIKNCEVTLINGKPAFDVIVEYADTSVFASRDLGVRFNVALASLTAANGIKKGKFGFRTRLPETKSISYDLVCSGKKSCIDVPWKISIQDNRLFTLFDDSKGYFDNLCNNPNKSFPYFPSIDSIEKKTDSEPFVKPLLNVSTMASFYQLDEIGVVVVSSFYDGKHNLPATFPEIYNGLINGFNLLAQANVKKIVLDFTYNGGGIVEWSSFLNSLLLYKKDIVTFPGDIKVSDISKLAINTSTSENLGSLFNGLNFVDSTTQEFFNTSEEFIGNNFYNRGSDRVRFTNKFFDGISNYTGASLDSVKELPWNSSDMIILTNGLCGSSCALTSLFLSEIGQISTVSVGGFYNKSLSFSSFAGGSVLPTDLLISELRSLKLNNDKQFSFYNVRILSSSDASFTFKEVYSIEKPDEVLEFQFRPAQYRLYYDDENSRDLTKLWKQAASLIKKT</sequence>